<dbReference type="Proteomes" id="UP001549036">
    <property type="component" value="Unassembled WGS sequence"/>
</dbReference>
<dbReference type="EMBL" id="JBEPLM010000011">
    <property type="protein sequence ID" value="MET3595793.1"/>
    <property type="molecule type" value="Genomic_DNA"/>
</dbReference>
<dbReference type="RefSeq" id="WP_354416964.1">
    <property type="nucleotide sequence ID" value="NZ_JBEPLM010000011.1"/>
</dbReference>
<proteinExistence type="predicted"/>
<gene>
    <name evidence="1" type="ORF">ABID26_005205</name>
</gene>
<sequence length="245" mass="27660">MKIEPQISANKLVEYCFARSTRRTAIIEDIIKPKNFLLDTRYNEIERSMMYFIESHGKDDTRLTQLDKALLSRKPATSHDEQRLLTAHDAIELCRTMSLAKLPAAAKIVGIPDNQPRFSLGGVAVGIRPTNSFKLPQVGKKSSAFGLIKPYICKTLPLTTETSALHGTLLHWYAEESFVGAGEPRPELCFVVDVFAQKIFTGPRNYSQRRKLLAASCLEIADRWQSIRARLIADEAGRRKQQKDK</sequence>
<name>A0ABV2HYX2_9HYPH</name>
<comment type="caution">
    <text evidence="1">The sequence shown here is derived from an EMBL/GenBank/DDBJ whole genome shotgun (WGS) entry which is preliminary data.</text>
</comment>
<accession>A0ABV2HYX2</accession>
<evidence type="ECO:0000313" key="1">
    <source>
        <dbReference type="EMBL" id="MET3595793.1"/>
    </source>
</evidence>
<protein>
    <submittedName>
        <fullName evidence="1">Uncharacterized protein</fullName>
    </submittedName>
</protein>
<organism evidence="1 2">
    <name type="scientific">Mesorhizobium shonense</name>
    <dbReference type="NCBI Taxonomy" id="1209948"/>
    <lineage>
        <taxon>Bacteria</taxon>
        <taxon>Pseudomonadati</taxon>
        <taxon>Pseudomonadota</taxon>
        <taxon>Alphaproteobacteria</taxon>
        <taxon>Hyphomicrobiales</taxon>
        <taxon>Phyllobacteriaceae</taxon>
        <taxon>Mesorhizobium</taxon>
    </lineage>
</organism>
<evidence type="ECO:0000313" key="2">
    <source>
        <dbReference type="Proteomes" id="UP001549036"/>
    </source>
</evidence>
<keyword evidence="2" id="KW-1185">Reference proteome</keyword>
<reference evidence="1 2" key="1">
    <citation type="submission" date="2024-06" db="EMBL/GenBank/DDBJ databases">
        <title>Genomic Encyclopedia of Type Strains, Phase IV (KMG-IV): sequencing the most valuable type-strain genomes for metagenomic binning, comparative biology and taxonomic classification.</title>
        <authorList>
            <person name="Goeker M."/>
        </authorList>
    </citation>
    <scope>NUCLEOTIDE SEQUENCE [LARGE SCALE GENOMIC DNA]</scope>
    <source>
        <strain evidence="1 2">DSM 29846</strain>
    </source>
</reference>